<evidence type="ECO:0000313" key="1">
    <source>
        <dbReference type="EMBL" id="NBI28339.1"/>
    </source>
</evidence>
<name>A0A6N9PXV1_9BACL</name>
<dbReference type="AlphaFoldDB" id="A0A6N9PXV1"/>
<sequence length="170" mass="18582">MNTLIKNEGRDCMGAYDRSICDCCVCPMKCILEQLIGEESVFIVTDKTALTGTLLEVKDFIAFLEMAPDSINRYPMNQIFAVFIEGQFDFKIKPIRKDIGECSCTEEPTTRLANNLVNETVDIIAGAAAVTGKITKVGEGIVIFSFEEGGDPFTGAFSSCKIELIGDDIV</sequence>
<accession>A0A6N9PXV1</accession>
<gene>
    <name evidence="1" type="ORF">ERL59_05160</name>
</gene>
<comment type="caution">
    <text evidence="1">The sequence shown here is derived from an EMBL/GenBank/DDBJ whole genome shotgun (WGS) entry which is preliminary data.</text>
</comment>
<dbReference type="Proteomes" id="UP000448943">
    <property type="component" value="Unassembled WGS sequence"/>
</dbReference>
<organism evidence="1 2">
    <name type="scientific">Chengkuizengella marina</name>
    <dbReference type="NCBI Taxonomy" id="2507566"/>
    <lineage>
        <taxon>Bacteria</taxon>
        <taxon>Bacillati</taxon>
        <taxon>Bacillota</taxon>
        <taxon>Bacilli</taxon>
        <taxon>Bacillales</taxon>
        <taxon>Paenibacillaceae</taxon>
        <taxon>Chengkuizengella</taxon>
    </lineage>
</organism>
<proteinExistence type="predicted"/>
<evidence type="ECO:0000313" key="2">
    <source>
        <dbReference type="Proteomes" id="UP000448943"/>
    </source>
</evidence>
<keyword evidence="2" id="KW-1185">Reference proteome</keyword>
<reference evidence="1 2" key="1">
    <citation type="submission" date="2019-01" db="EMBL/GenBank/DDBJ databases">
        <title>Chengkuizengella sp. nov., isolated from deep-sea sediment of East Pacific Ocean.</title>
        <authorList>
            <person name="Yang J."/>
            <person name="Lai Q."/>
            <person name="Shao Z."/>
        </authorList>
    </citation>
    <scope>NUCLEOTIDE SEQUENCE [LARGE SCALE GENOMIC DNA]</scope>
    <source>
        <strain evidence="1 2">YPA3-1-1</strain>
    </source>
</reference>
<dbReference type="EMBL" id="SIJB01000013">
    <property type="protein sequence ID" value="NBI28339.1"/>
    <property type="molecule type" value="Genomic_DNA"/>
</dbReference>
<protein>
    <submittedName>
        <fullName evidence="1">Uncharacterized protein</fullName>
    </submittedName>
</protein>